<dbReference type="EMBL" id="MU150307">
    <property type="protein sequence ID" value="KAF9459968.1"/>
    <property type="molecule type" value="Genomic_DNA"/>
</dbReference>
<accession>A0A9P6CGH9</accession>
<evidence type="ECO:0000256" key="1">
    <source>
        <dbReference type="SAM" id="MobiDB-lite"/>
    </source>
</evidence>
<protein>
    <submittedName>
        <fullName evidence="2">Uncharacterized protein</fullName>
    </submittedName>
</protein>
<name>A0A9P6CGH9_9AGAR</name>
<feature type="non-terminal residue" evidence="2">
    <location>
        <position position="67"/>
    </location>
</feature>
<dbReference type="Proteomes" id="UP000807353">
    <property type="component" value="Unassembled WGS sequence"/>
</dbReference>
<sequence>MEGGMVTAVDLSWLFDDSGCCLITNTRRSNEIDPRGRMKRSGTFSNKSSSRAHRTDPPTRDGEGGLR</sequence>
<gene>
    <name evidence="2" type="ORF">BDZ94DRAFT_1267090</name>
</gene>
<proteinExistence type="predicted"/>
<comment type="caution">
    <text evidence="2">The sequence shown here is derived from an EMBL/GenBank/DDBJ whole genome shotgun (WGS) entry which is preliminary data.</text>
</comment>
<feature type="compositionally biased region" description="Basic and acidic residues" evidence="1">
    <location>
        <begin position="53"/>
        <end position="67"/>
    </location>
</feature>
<evidence type="ECO:0000313" key="2">
    <source>
        <dbReference type="EMBL" id="KAF9459968.1"/>
    </source>
</evidence>
<reference evidence="2" key="1">
    <citation type="submission" date="2020-11" db="EMBL/GenBank/DDBJ databases">
        <authorList>
            <consortium name="DOE Joint Genome Institute"/>
            <person name="Ahrendt S."/>
            <person name="Riley R."/>
            <person name="Andreopoulos W."/>
            <person name="Labutti K."/>
            <person name="Pangilinan J."/>
            <person name="Ruiz-Duenas F.J."/>
            <person name="Barrasa J.M."/>
            <person name="Sanchez-Garcia M."/>
            <person name="Camarero S."/>
            <person name="Miyauchi S."/>
            <person name="Serrano A."/>
            <person name="Linde D."/>
            <person name="Babiker R."/>
            <person name="Drula E."/>
            <person name="Ayuso-Fernandez I."/>
            <person name="Pacheco R."/>
            <person name="Padilla G."/>
            <person name="Ferreira P."/>
            <person name="Barriuso J."/>
            <person name="Kellner H."/>
            <person name="Castanera R."/>
            <person name="Alfaro M."/>
            <person name="Ramirez L."/>
            <person name="Pisabarro A.G."/>
            <person name="Kuo A."/>
            <person name="Tritt A."/>
            <person name="Lipzen A."/>
            <person name="He G."/>
            <person name="Yan M."/>
            <person name="Ng V."/>
            <person name="Cullen D."/>
            <person name="Martin F."/>
            <person name="Rosso M.-N."/>
            <person name="Henrissat B."/>
            <person name="Hibbett D."/>
            <person name="Martinez A.T."/>
            <person name="Grigoriev I.V."/>
        </authorList>
    </citation>
    <scope>NUCLEOTIDE SEQUENCE</scope>
    <source>
        <strain evidence="2">CBS 247.69</strain>
    </source>
</reference>
<feature type="region of interest" description="Disordered" evidence="1">
    <location>
        <begin position="26"/>
        <end position="67"/>
    </location>
</feature>
<evidence type="ECO:0000313" key="3">
    <source>
        <dbReference type="Proteomes" id="UP000807353"/>
    </source>
</evidence>
<dbReference type="AlphaFoldDB" id="A0A9P6CGH9"/>
<keyword evidence="3" id="KW-1185">Reference proteome</keyword>
<organism evidence="2 3">
    <name type="scientific">Collybia nuda</name>
    <dbReference type="NCBI Taxonomy" id="64659"/>
    <lineage>
        <taxon>Eukaryota</taxon>
        <taxon>Fungi</taxon>
        <taxon>Dikarya</taxon>
        <taxon>Basidiomycota</taxon>
        <taxon>Agaricomycotina</taxon>
        <taxon>Agaricomycetes</taxon>
        <taxon>Agaricomycetidae</taxon>
        <taxon>Agaricales</taxon>
        <taxon>Tricholomatineae</taxon>
        <taxon>Clitocybaceae</taxon>
        <taxon>Collybia</taxon>
    </lineage>
</organism>